<name>A0ABR2X6M5_9PEZI</name>
<dbReference type="GO" id="GO:0016787">
    <property type="term" value="F:hydrolase activity"/>
    <property type="evidence" value="ECO:0007669"/>
    <property type="project" value="UniProtKB-KW"/>
</dbReference>
<sequence length="214" mass="24116">MGPLFLLPDYNGITALAKAHVPVYHWRYKDELNGTGRISTKFANNLAVPFDPSNGSHLQASIRYQEFILGIMANPIFLGKQIPNVVLDTPGLNVTALPTSGHSTPTSLSSPTHLKEARRLAWAMLQTLFGPLASRPPQYVREQLGYVWNTYKSSGVMVTEFGFPQISESEQHELSVQQFAFARFMYYQNFLTETLHAIHFNKVNVHWCTFLGLD</sequence>
<proteinExistence type="predicted"/>
<reference evidence="1 2" key="1">
    <citation type="submission" date="2024-02" db="EMBL/GenBank/DDBJ databases">
        <title>First draft genome assembly of two strains of Seiridium cardinale.</title>
        <authorList>
            <person name="Emiliani G."/>
            <person name="Scali E."/>
        </authorList>
    </citation>
    <scope>NUCLEOTIDE SEQUENCE [LARGE SCALE GENOMIC DNA]</scope>
    <source>
        <strain evidence="1 2">BM-138-000479</strain>
    </source>
</reference>
<dbReference type="Gene3D" id="3.20.20.80">
    <property type="entry name" value="Glycosidases"/>
    <property type="match status" value="1"/>
</dbReference>
<protein>
    <submittedName>
        <fullName evidence="1">Glycoside hydrolase superfamily</fullName>
    </submittedName>
</protein>
<dbReference type="Proteomes" id="UP001465668">
    <property type="component" value="Unassembled WGS sequence"/>
</dbReference>
<gene>
    <name evidence="1" type="ORF">SCAR479_13905</name>
</gene>
<keyword evidence="2" id="KW-1185">Reference proteome</keyword>
<keyword evidence="1" id="KW-0378">Hydrolase</keyword>
<dbReference type="SUPFAM" id="SSF51445">
    <property type="entry name" value="(Trans)glycosidases"/>
    <property type="match status" value="1"/>
</dbReference>
<evidence type="ECO:0000313" key="1">
    <source>
        <dbReference type="EMBL" id="KAK9769423.1"/>
    </source>
</evidence>
<accession>A0ABR2X6M5</accession>
<organism evidence="1 2">
    <name type="scientific">Seiridium cardinale</name>
    <dbReference type="NCBI Taxonomy" id="138064"/>
    <lineage>
        <taxon>Eukaryota</taxon>
        <taxon>Fungi</taxon>
        <taxon>Dikarya</taxon>
        <taxon>Ascomycota</taxon>
        <taxon>Pezizomycotina</taxon>
        <taxon>Sordariomycetes</taxon>
        <taxon>Xylariomycetidae</taxon>
        <taxon>Amphisphaeriales</taxon>
        <taxon>Sporocadaceae</taxon>
        <taxon>Seiridium</taxon>
    </lineage>
</organism>
<evidence type="ECO:0000313" key="2">
    <source>
        <dbReference type="Proteomes" id="UP001465668"/>
    </source>
</evidence>
<dbReference type="InterPro" id="IPR017853">
    <property type="entry name" value="GH"/>
</dbReference>
<comment type="caution">
    <text evidence="1">The sequence shown here is derived from an EMBL/GenBank/DDBJ whole genome shotgun (WGS) entry which is preliminary data.</text>
</comment>
<dbReference type="EMBL" id="JARVKM010000127">
    <property type="protein sequence ID" value="KAK9769423.1"/>
    <property type="molecule type" value="Genomic_DNA"/>
</dbReference>